<dbReference type="OMA" id="EVNYEDY"/>
<proteinExistence type="predicted"/>
<keyword evidence="2" id="KW-1185">Reference proteome</keyword>
<protein>
    <recommendedName>
        <fullName evidence="3">Isopenicillin N synthase-like Fe(2+) 2OG dioxygenase domain-containing protein</fullName>
    </recommendedName>
</protein>
<name>A0A3Q7IWJ0_SOLLC</name>
<organism evidence="1">
    <name type="scientific">Solanum lycopersicum</name>
    <name type="common">Tomato</name>
    <name type="synonym">Lycopersicon esculentum</name>
    <dbReference type="NCBI Taxonomy" id="4081"/>
    <lineage>
        <taxon>Eukaryota</taxon>
        <taxon>Viridiplantae</taxon>
        <taxon>Streptophyta</taxon>
        <taxon>Embryophyta</taxon>
        <taxon>Tracheophyta</taxon>
        <taxon>Spermatophyta</taxon>
        <taxon>Magnoliopsida</taxon>
        <taxon>eudicotyledons</taxon>
        <taxon>Gunneridae</taxon>
        <taxon>Pentapetalae</taxon>
        <taxon>asterids</taxon>
        <taxon>lamiids</taxon>
        <taxon>Solanales</taxon>
        <taxon>Solanaceae</taxon>
        <taxon>Solanoideae</taxon>
        <taxon>Solaneae</taxon>
        <taxon>Solanum</taxon>
        <taxon>Solanum subgen. Lycopersicon</taxon>
    </lineage>
</organism>
<dbReference type="InParanoid" id="A0A3Q7IWJ0"/>
<dbReference type="InterPro" id="IPR027443">
    <property type="entry name" value="IPNS-like_sf"/>
</dbReference>
<evidence type="ECO:0008006" key="3">
    <source>
        <dbReference type="Google" id="ProtNLM"/>
    </source>
</evidence>
<evidence type="ECO:0000313" key="2">
    <source>
        <dbReference type="Proteomes" id="UP000004994"/>
    </source>
</evidence>
<dbReference type="PaxDb" id="4081-Solyc11g044820.1.1"/>
<reference evidence="1" key="2">
    <citation type="submission" date="2019-01" db="UniProtKB">
        <authorList>
            <consortium name="EnsemblPlants"/>
        </authorList>
    </citation>
    <scope>IDENTIFICATION</scope>
    <source>
        <strain evidence="1">cv. Heinz 1706</strain>
    </source>
</reference>
<sequence length="79" mass="9124">MSNDRYKSVEHCVAVDSSRARISVPLFVNPCFDSVIGPFSQMLKDGEKPVYKHVLFSDYWNYFFRKRPSGKASLDFAKI</sequence>
<dbReference type="SUPFAM" id="SSF51197">
    <property type="entry name" value="Clavaminate synthase-like"/>
    <property type="match status" value="1"/>
</dbReference>
<accession>A0A3Q7IWJ0</accession>
<evidence type="ECO:0000313" key="1">
    <source>
        <dbReference type="EnsemblPlants" id="Solyc11g044820.1.1.1"/>
    </source>
</evidence>
<dbReference type="Gene3D" id="2.60.120.330">
    <property type="entry name" value="B-lactam Antibiotic, Isopenicillin N Synthase, Chain"/>
    <property type="match status" value="1"/>
</dbReference>
<dbReference type="STRING" id="4081.A0A3Q7IWJ0"/>
<dbReference type="Gramene" id="Solyc11g044820.1.1">
    <property type="protein sequence ID" value="Solyc11g044820.1.1.1"/>
    <property type="gene ID" value="Solyc11g044820.1"/>
</dbReference>
<dbReference type="Proteomes" id="UP000004994">
    <property type="component" value="Chromosome 11"/>
</dbReference>
<reference evidence="1" key="1">
    <citation type="journal article" date="2012" name="Nature">
        <title>The tomato genome sequence provides insights into fleshy fruit evolution.</title>
        <authorList>
            <consortium name="Tomato Genome Consortium"/>
        </authorList>
    </citation>
    <scope>NUCLEOTIDE SEQUENCE [LARGE SCALE GENOMIC DNA]</scope>
    <source>
        <strain evidence="1">cv. Heinz 1706</strain>
    </source>
</reference>
<dbReference type="EnsemblPlants" id="Solyc11g044820.1.1">
    <property type="protein sequence ID" value="Solyc11g044820.1.1.1"/>
    <property type="gene ID" value="Solyc11g044820.1"/>
</dbReference>
<dbReference type="AlphaFoldDB" id="A0A3Q7IWJ0"/>